<reference evidence="2 3" key="1">
    <citation type="journal article" date="2019" name="Commun. Biol.">
        <title>The bagworm genome reveals a unique fibroin gene that provides high tensile strength.</title>
        <authorList>
            <person name="Kono N."/>
            <person name="Nakamura H."/>
            <person name="Ohtoshi R."/>
            <person name="Tomita M."/>
            <person name="Numata K."/>
            <person name="Arakawa K."/>
        </authorList>
    </citation>
    <scope>NUCLEOTIDE SEQUENCE [LARGE SCALE GENOMIC DNA]</scope>
</reference>
<name>A0A4C1YD04_EUMVA</name>
<sequence>MLYITSSPQKLTGDSGAVGGGTTSKRIKGLGLSTTVKSIKYRNTTTIYVSNNVCFRCSGMDCVSGTSEGARAGAQSAPNPWQSIKDCFSTTRVARGHFPKQSPFVPRGKRYLRPLRMYHGRAANARVEPRRERSDRESTGPDLRKLINSNICQSISDLSPTDKNADSARYRTNKLVLDHAPPSTSWVTIHATCHRGENVRFVRSFGSCLRSTKMWDTIYCSPLLLQKLLQR</sequence>
<keyword evidence="3" id="KW-1185">Reference proteome</keyword>
<feature type="region of interest" description="Disordered" evidence="1">
    <location>
        <begin position="122"/>
        <end position="141"/>
    </location>
</feature>
<gene>
    <name evidence="2" type="ORF">EVAR_43458_1</name>
</gene>
<feature type="compositionally biased region" description="Basic and acidic residues" evidence="1">
    <location>
        <begin position="127"/>
        <end position="141"/>
    </location>
</feature>
<protein>
    <submittedName>
        <fullName evidence="2">Uncharacterized protein</fullName>
    </submittedName>
</protein>
<dbReference type="AlphaFoldDB" id="A0A4C1YD04"/>
<dbReference type="EMBL" id="BGZK01001154">
    <property type="protein sequence ID" value="GBP72722.1"/>
    <property type="molecule type" value="Genomic_DNA"/>
</dbReference>
<evidence type="ECO:0000313" key="2">
    <source>
        <dbReference type="EMBL" id="GBP72722.1"/>
    </source>
</evidence>
<proteinExistence type="predicted"/>
<evidence type="ECO:0000256" key="1">
    <source>
        <dbReference type="SAM" id="MobiDB-lite"/>
    </source>
</evidence>
<evidence type="ECO:0000313" key="3">
    <source>
        <dbReference type="Proteomes" id="UP000299102"/>
    </source>
</evidence>
<comment type="caution">
    <text evidence="2">The sequence shown here is derived from an EMBL/GenBank/DDBJ whole genome shotgun (WGS) entry which is preliminary data.</text>
</comment>
<accession>A0A4C1YD04</accession>
<dbReference type="Proteomes" id="UP000299102">
    <property type="component" value="Unassembled WGS sequence"/>
</dbReference>
<organism evidence="2 3">
    <name type="scientific">Eumeta variegata</name>
    <name type="common">Bagworm moth</name>
    <name type="synonym">Eumeta japonica</name>
    <dbReference type="NCBI Taxonomy" id="151549"/>
    <lineage>
        <taxon>Eukaryota</taxon>
        <taxon>Metazoa</taxon>
        <taxon>Ecdysozoa</taxon>
        <taxon>Arthropoda</taxon>
        <taxon>Hexapoda</taxon>
        <taxon>Insecta</taxon>
        <taxon>Pterygota</taxon>
        <taxon>Neoptera</taxon>
        <taxon>Endopterygota</taxon>
        <taxon>Lepidoptera</taxon>
        <taxon>Glossata</taxon>
        <taxon>Ditrysia</taxon>
        <taxon>Tineoidea</taxon>
        <taxon>Psychidae</taxon>
        <taxon>Oiketicinae</taxon>
        <taxon>Eumeta</taxon>
    </lineage>
</organism>